<proteinExistence type="predicted"/>
<evidence type="ECO:0000256" key="2">
    <source>
        <dbReference type="ARBA" id="ARBA00022517"/>
    </source>
</evidence>
<evidence type="ECO:0000256" key="4">
    <source>
        <dbReference type="ARBA" id="ARBA00023134"/>
    </source>
</evidence>
<dbReference type="Pfam" id="PF06858">
    <property type="entry name" value="NOG1"/>
    <property type="match status" value="1"/>
</dbReference>
<dbReference type="InterPro" id="IPR041623">
    <property type="entry name" value="NOG1_N"/>
</dbReference>
<evidence type="ECO:0000313" key="7">
    <source>
        <dbReference type="EMBL" id="KAK7792667.1"/>
    </source>
</evidence>
<evidence type="ECO:0000256" key="3">
    <source>
        <dbReference type="ARBA" id="ARBA00022741"/>
    </source>
</evidence>
<name>A0AAN9YWZ3_9ORTH</name>
<dbReference type="InterPro" id="IPR031167">
    <property type="entry name" value="G_OBG"/>
</dbReference>
<evidence type="ECO:0000256" key="5">
    <source>
        <dbReference type="ARBA" id="ARBA00023242"/>
    </source>
</evidence>
<dbReference type="InterPro" id="IPR010674">
    <property type="entry name" value="NOG1_Rossman_fold_dom"/>
</dbReference>
<reference evidence="7 8" key="1">
    <citation type="submission" date="2024-03" db="EMBL/GenBank/DDBJ databases">
        <title>The genome assembly and annotation of the cricket Gryllus longicercus Weissman &amp; Gray.</title>
        <authorList>
            <person name="Szrajer S."/>
            <person name="Gray D."/>
            <person name="Ylla G."/>
        </authorList>
    </citation>
    <scope>NUCLEOTIDE SEQUENCE [LARGE SCALE GENOMIC DNA]</scope>
    <source>
        <strain evidence="7">DAG 2021-001</strain>
        <tissue evidence="7">Whole body minus gut</tissue>
    </source>
</reference>
<dbReference type="EMBL" id="JAZDUA010000435">
    <property type="protein sequence ID" value="KAK7792667.1"/>
    <property type="molecule type" value="Genomic_DNA"/>
</dbReference>
<evidence type="ECO:0000259" key="6">
    <source>
        <dbReference type="PROSITE" id="PS51710"/>
    </source>
</evidence>
<dbReference type="InterPro" id="IPR006073">
    <property type="entry name" value="GTP-bd"/>
</dbReference>
<dbReference type="GO" id="GO:0005730">
    <property type="term" value="C:nucleolus"/>
    <property type="evidence" value="ECO:0007669"/>
    <property type="project" value="UniProtKB-SubCell"/>
</dbReference>
<dbReference type="Pfam" id="PF17835">
    <property type="entry name" value="NOG1_N"/>
    <property type="match status" value="1"/>
</dbReference>
<dbReference type="PRINTS" id="PR00326">
    <property type="entry name" value="GTP1OBG"/>
</dbReference>
<dbReference type="AlphaFoldDB" id="A0AAN9YWZ3"/>
<keyword evidence="8" id="KW-1185">Reference proteome</keyword>
<sequence length="382" mass="44271">MAASAYNFKKIATVPTAKDFIDITLSKTQRKTPTVVHKHYQISRIRQFYMRKVKFTEQNFHERLSKIIQEFPKLDDIHPFYADLMNVLYDKDHYKVALGQLNTARHLIDNVGKDYLRLLKFGDSLYRCKQLKKAALGRMATIMKRQASNLQYLEQVRQHLSRLPSIDPYTRTLLICGFPNVGKSSFINKVTRADVEVQPYAFTTKSLYVGHCDYKYLRWQIIDTPGLLDHPLENRNVIEMQAITALAHLRAAVLYIFDLSEQCGNSIENQVNLYQSIKPLFANKPLLLVLNKCDVRRLEDLPEEKQTLLKELSSDEIPMMEMSTVTEEGVVEVRNEACEKLLSFRITQKVRAKKVDSILNRLHVAVPKKRDQKERPPCIPGM</sequence>
<keyword evidence="3" id="KW-0547">Nucleotide-binding</keyword>
<dbReference type="InterPro" id="IPR005225">
    <property type="entry name" value="Small_GTP-bd"/>
</dbReference>
<dbReference type="SUPFAM" id="SSF52540">
    <property type="entry name" value="P-loop containing nucleoside triphosphate hydrolases"/>
    <property type="match status" value="1"/>
</dbReference>
<dbReference type="GO" id="GO:0042254">
    <property type="term" value="P:ribosome biogenesis"/>
    <property type="evidence" value="ECO:0007669"/>
    <property type="project" value="UniProtKB-KW"/>
</dbReference>
<organism evidence="7 8">
    <name type="scientific">Gryllus longicercus</name>
    <dbReference type="NCBI Taxonomy" id="2509291"/>
    <lineage>
        <taxon>Eukaryota</taxon>
        <taxon>Metazoa</taxon>
        <taxon>Ecdysozoa</taxon>
        <taxon>Arthropoda</taxon>
        <taxon>Hexapoda</taxon>
        <taxon>Insecta</taxon>
        <taxon>Pterygota</taxon>
        <taxon>Neoptera</taxon>
        <taxon>Polyneoptera</taxon>
        <taxon>Orthoptera</taxon>
        <taxon>Ensifera</taxon>
        <taxon>Gryllidea</taxon>
        <taxon>Grylloidea</taxon>
        <taxon>Gryllidae</taxon>
        <taxon>Gryllinae</taxon>
        <taxon>Gryllus</taxon>
    </lineage>
</organism>
<evidence type="ECO:0000256" key="1">
    <source>
        <dbReference type="ARBA" id="ARBA00004604"/>
    </source>
</evidence>
<gene>
    <name evidence="7" type="ORF">R5R35_012026</name>
</gene>
<comment type="subcellular location">
    <subcellularLocation>
        <location evidence="1">Nucleus</location>
        <location evidence="1">Nucleolus</location>
    </subcellularLocation>
</comment>
<keyword evidence="4" id="KW-0342">GTP-binding</keyword>
<dbReference type="Proteomes" id="UP001378592">
    <property type="component" value="Unassembled WGS sequence"/>
</dbReference>
<dbReference type="Gene3D" id="3.40.50.300">
    <property type="entry name" value="P-loop containing nucleotide triphosphate hydrolases"/>
    <property type="match status" value="1"/>
</dbReference>
<dbReference type="GO" id="GO:0005525">
    <property type="term" value="F:GTP binding"/>
    <property type="evidence" value="ECO:0007669"/>
    <property type="project" value="UniProtKB-KW"/>
</dbReference>
<protein>
    <recommendedName>
        <fullName evidence="6">OBG-type G domain-containing protein</fullName>
    </recommendedName>
</protein>
<evidence type="ECO:0000313" key="8">
    <source>
        <dbReference type="Proteomes" id="UP001378592"/>
    </source>
</evidence>
<dbReference type="NCBIfam" id="TIGR00231">
    <property type="entry name" value="small_GTP"/>
    <property type="match status" value="1"/>
</dbReference>
<keyword evidence="2" id="KW-0690">Ribosome biogenesis</keyword>
<keyword evidence="5" id="KW-0539">Nucleus</keyword>
<dbReference type="InterPro" id="IPR027417">
    <property type="entry name" value="P-loop_NTPase"/>
</dbReference>
<dbReference type="FunFam" id="1.20.120.1190:FF:000001">
    <property type="entry name" value="Nucleolar GTP-binding protein 1"/>
    <property type="match status" value="1"/>
</dbReference>
<dbReference type="Gene3D" id="1.20.120.1190">
    <property type="match status" value="1"/>
</dbReference>
<dbReference type="FunFam" id="3.40.50.300:FF:000496">
    <property type="entry name" value="Nucleolar GTP-binding protein 1"/>
    <property type="match status" value="1"/>
</dbReference>
<feature type="non-terminal residue" evidence="7">
    <location>
        <position position="382"/>
    </location>
</feature>
<accession>A0AAN9YWZ3</accession>
<dbReference type="PANTHER" id="PTHR45759">
    <property type="entry name" value="NUCLEOLAR GTP-BINDING PROTEIN 1"/>
    <property type="match status" value="1"/>
</dbReference>
<dbReference type="CDD" id="cd01897">
    <property type="entry name" value="NOG"/>
    <property type="match status" value="1"/>
</dbReference>
<comment type="caution">
    <text evidence="7">The sequence shown here is derived from an EMBL/GenBank/DDBJ whole genome shotgun (WGS) entry which is preliminary data.</text>
</comment>
<dbReference type="PROSITE" id="PS51710">
    <property type="entry name" value="G_OBG"/>
    <property type="match status" value="1"/>
</dbReference>
<feature type="domain" description="OBG-type G" evidence="6">
    <location>
        <begin position="171"/>
        <end position="342"/>
    </location>
</feature>